<dbReference type="PANTHER" id="PTHR33327">
    <property type="entry name" value="ENDONUCLEASE"/>
    <property type="match status" value="1"/>
</dbReference>
<evidence type="ECO:0000259" key="1">
    <source>
        <dbReference type="Pfam" id="PF23055"/>
    </source>
</evidence>
<organism evidence="2 3">
    <name type="scientific">Elysia marginata</name>
    <dbReference type="NCBI Taxonomy" id="1093978"/>
    <lineage>
        <taxon>Eukaryota</taxon>
        <taxon>Metazoa</taxon>
        <taxon>Spiralia</taxon>
        <taxon>Lophotrochozoa</taxon>
        <taxon>Mollusca</taxon>
        <taxon>Gastropoda</taxon>
        <taxon>Heterobranchia</taxon>
        <taxon>Euthyneura</taxon>
        <taxon>Panpulmonata</taxon>
        <taxon>Sacoglossa</taxon>
        <taxon>Placobranchoidea</taxon>
        <taxon>Plakobranchidae</taxon>
        <taxon>Elysia</taxon>
    </lineage>
</organism>
<dbReference type="EMBL" id="BMAT01012059">
    <property type="protein sequence ID" value="GFR84810.1"/>
    <property type="molecule type" value="Genomic_DNA"/>
</dbReference>
<sequence length="100" mass="11120">MAVDRVALKLPTFWVSSPAAWFAQAEAHFALKNITQDDTKYYHVVSTLDTNTATRSLSVISSPPTTNKYQTLKFFLPSASELTDEERASALLYMRGLGDC</sequence>
<evidence type="ECO:0000313" key="2">
    <source>
        <dbReference type="EMBL" id="GFR84810.1"/>
    </source>
</evidence>
<keyword evidence="3" id="KW-1185">Reference proteome</keyword>
<dbReference type="Proteomes" id="UP000762676">
    <property type="component" value="Unassembled WGS sequence"/>
</dbReference>
<dbReference type="Pfam" id="PF23055">
    <property type="entry name" value="DUF7041"/>
    <property type="match status" value="1"/>
</dbReference>
<protein>
    <submittedName>
        <fullName evidence="2">Retrovirus-related Pol polyprotein</fullName>
    </submittedName>
</protein>
<reference evidence="2 3" key="1">
    <citation type="journal article" date="2021" name="Elife">
        <title>Chloroplast acquisition without the gene transfer in kleptoplastic sea slugs, Plakobranchus ocellatus.</title>
        <authorList>
            <person name="Maeda T."/>
            <person name="Takahashi S."/>
            <person name="Yoshida T."/>
            <person name="Shimamura S."/>
            <person name="Takaki Y."/>
            <person name="Nagai Y."/>
            <person name="Toyoda A."/>
            <person name="Suzuki Y."/>
            <person name="Arimoto A."/>
            <person name="Ishii H."/>
            <person name="Satoh N."/>
            <person name="Nishiyama T."/>
            <person name="Hasebe M."/>
            <person name="Maruyama T."/>
            <person name="Minagawa J."/>
            <person name="Obokata J."/>
            <person name="Shigenobu S."/>
        </authorList>
    </citation>
    <scope>NUCLEOTIDE SEQUENCE [LARGE SCALE GENOMIC DNA]</scope>
</reference>
<proteinExistence type="predicted"/>
<dbReference type="AlphaFoldDB" id="A0AAV4GID4"/>
<feature type="domain" description="DUF7041" evidence="1">
    <location>
        <begin position="10"/>
        <end position="82"/>
    </location>
</feature>
<dbReference type="InterPro" id="IPR055469">
    <property type="entry name" value="DUF7041"/>
</dbReference>
<gene>
    <name evidence="2" type="ORF">ElyMa_006011600</name>
</gene>
<accession>A0AAV4GID4</accession>
<dbReference type="PANTHER" id="PTHR33327:SF3">
    <property type="entry name" value="RNA-DIRECTED DNA POLYMERASE"/>
    <property type="match status" value="1"/>
</dbReference>
<name>A0AAV4GID4_9GAST</name>
<comment type="caution">
    <text evidence="2">The sequence shown here is derived from an EMBL/GenBank/DDBJ whole genome shotgun (WGS) entry which is preliminary data.</text>
</comment>
<evidence type="ECO:0000313" key="3">
    <source>
        <dbReference type="Proteomes" id="UP000762676"/>
    </source>
</evidence>